<name>A0ACA9PFV3_9GLOM</name>
<gene>
    <name evidence="1" type="ORF">ACOLOM_LOCUS10526</name>
</gene>
<comment type="caution">
    <text evidence="1">The sequence shown here is derived from an EMBL/GenBank/DDBJ whole genome shotgun (WGS) entry which is preliminary data.</text>
</comment>
<sequence>CTDTKRDNEPSHLVLGTTSVALVPLRHLNLSSTRNMSHPPLEILPGPMGDGIHDCQEFKSSASVLSPHGNQIDGSGINEDSPRSNHLEISLRSPGMNDKLNISDSIEIATSMPLPESTSTILLQNLRSSETSGPPLAHDNEAATNVSALAPVDGGVGAWSYVCNPIITRTMD</sequence>
<dbReference type="Proteomes" id="UP000789525">
    <property type="component" value="Unassembled WGS sequence"/>
</dbReference>
<feature type="non-terminal residue" evidence="1">
    <location>
        <position position="1"/>
    </location>
</feature>
<keyword evidence="2" id="KW-1185">Reference proteome</keyword>
<dbReference type="EMBL" id="CAJVPT010034370">
    <property type="protein sequence ID" value="CAG8707755.1"/>
    <property type="molecule type" value="Genomic_DNA"/>
</dbReference>
<reference evidence="1" key="1">
    <citation type="submission" date="2021-06" db="EMBL/GenBank/DDBJ databases">
        <authorList>
            <person name="Kallberg Y."/>
            <person name="Tangrot J."/>
            <person name="Rosling A."/>
        </authorList>
    </citation>
    <scope>NUCLEOTIDE SEQUENCE</scope>
    <source>
        <strain evidence="1">CL356</strain>
    </source>
</reference>
<evidence type="ECO:0000313" key="2">
    <source>
        <dbReference type="Proteomes" id="UP000789525"/>
    </source>
</evidence>
<accession>A0ACA9PFV3</accession>
<protein>
    <submittedName>
        <fullName evidence="1">223_t:CDS:1</fullName>
    </submittedName>
</protein>
<proteinExistence type="predicted"/>
<organism evidence="1 2">
    <name type="scientific">Acaulospora colombiana</name>
    <dbReference type="NCBI Taxonomy" id="27376"/>
    <lineage>
        <taxon>Eukaryota</taxon>
        <taxon>Fungi</taxon>
        <taxon>Fungi incertae sedis</taxon>
        <taxon>Mucoromycota</taxon>
        <taxon>Glomeromycotina</taxon>
        <taxon>Glomeromycetes</taxon>
        <taxon>Diversisporales</taxon>
        <taxon>Acaulosporaceae</taxon>
        <taxon>Acaulospora</taxon>
    </lineage>
</organism>
<evidence type="ECO:0000313" key="1">
    <source>
        <dbReference type="EMBL" id="CAG8707755.1"/>
    </source>
</evidence>